<name>A0AAN9XKP7_PSOTE</name>
<proteinExistence type="predicted"/>
<evidence type="ECO:0000313" key="1">
    <source>
        <dbReference type="EMBL" id="KAK7395894.1"/>
    </source>
</evidence>
<dbReference type="Proteomes" id="UP001386955">
    <property type="component" value="Unassembled WGS sequence"/>
</dbReference>
<evidence type="ECO:0000313" key="2">
    <source>
        <dbReference type="Proteomes" id="UP001386955"/>
    </source>
</evidence>
<sequence>MSLKRGKWCVNAKKGDWDEKNTWKKISNMEVVEVVKGGHEDSEGRRVISRNGQEEKLEFVNGEQVHEGLKYSSCLLHDHTIPFRFEPVAQLLPSNQSTQEI</sequence>
<organism evidence="1 2">
    <name type="scientific">Psophocarpus tetragonolobus</name>
    <name type="common">Winged bean</name>
    <name type="synonym">Dolichos tetragonolobus</name>
    <dbReference type="NCBI Taxonomy" id="3891"/>
    <lineage>
        <taxon>Eukaryota</taxon>
        <taxon>Viridiplantae</taxon>
        <taxon>Streptophyta</taxon>
        <taxon>Embryophyta</taxon>
        <taxon>Tracheophyta</taxon>
        <taxon>Spermatophyta</taxon>
        <taxon>Magnoliopsida</taxon>
        <taxon>eudicotyledons</taxon>
        <taxon>Gunneridae</taxon>
        <taxon>Pentapetalae</taxon>
        <taxon>rosids</taxon>
        <taxon>fabids</taxon>
        <taxon>Fabales</taxon>
        <taxon>Fabaceae</taxon>
        <taxon>Papilionoideae</taxon>
        <taxon>50 kb inversion clade</taxon>
        <taxon>NPAAA clade</taxon>
        <taxon>indigoferoid/millettioid clade</taxon>
        <taxon>Phaseoleae</taxon>
        <taxon>Psophocarpus</taxon>
    </lineage>
</organism>
<keyword evidence="2" id="KW-1185">Reference proteome</keyword>
<dbReference type="AlphaFoldDB" id="A0AAN9XKP7"/>
<accession>A0AAN9XKP7</accession>
<gene>
    <name evidence="1" type="ORF">VNO78_16477</name>
</gene>
<protein>
    <submittedName>
        <fullName evidence="1">Uncharacterized protein</fullName>
    </submittedName>
</protein>
<comment type="caution">
    <text evidence="1">The sequence shown here is derived from an EMBL/GenBank/DDBJ whole genome shotgun (WGS) entry which is preliminary data.</text>
</comment>
<dbReference type="EMBL" id="JAYMYS010000004">
    <property type="protein sequence ID" value="KAK7395894.1"/>
    <property type="molecule type" value="Genomic_DNA"/>
</dbReference>
<reference evidence="1 2" key="1">
    <citation type="submission" date="2024-01" db="EMBL/GenBank/DDBJ databases">
        <title>The genomes of 5 underutilized Papilionoideae crops provide insights into root nodulation and disease resistanc.</title>
        <authorList>
            <person name="Jiang F."/>
        </authorList>
    </citation>
    <scope>NUCLEOTIDE SEQUENCE [LARGE SCALE GENOMIC DNA]</scope>
    <source>
        <strain evidence="1">DUOXIRENSHENG_FW03</strain>
        <tissue evidence="1">Leaves</tissue>
    </source>
</reference>